<evidence type="ECO:0000259" key="3">
    <source>
        <dbReference type="Pfam" id="PF24883"/>
    </source>
</evidence>
<dbReference type="Proteomes" id="UP000766486">
    <property type="component" value="Unassembled WGS sequence"/>
</dbReference>
<dbReference type="InterPro" id="IPR027417">
    <property type="entry name" value="P-loop_NTPase"/>
</dbReference>
<dbReference type="SUPFAM" id="SSF53474">
    <property type="entry name" value="alpha/beta-Hydrolases"/>
    <property type="match status" value="1"/>
</dbReference>
<evidence type="ECO:0000256" key="1">
    <source>
        <dbReference type="ARBA" id="ARBA00022737"/>
    </source>
</evidence>
<keyword evidence="5" id="KW-1185">Reference proteome</keyword>
<dbReference type="EMBL" id="CABFNS010000703">
    <property type="protein sequence ID" value="VUC23348.1"/>
    <property type="molecule type" value="Genomic_DNA"/>
</dbReference>
<dbReference type="PANTHER" id="PTHR10039">
    <property type="entry name" value="AMELOGENIN"/>
    <property type="match status" value="1"/>
</dbReference>
<sequence>MSARILDTGISVVYEPEDCSPLVDIVIIHGLHGHPYKTWISKRDIHDPSFTPSDQQAVLEDDEDNWPKKKKISDRVFPLFRGRKPQNMTFSLEPPKIGVHGQGSQKEESCVFWPRDLLPSGCPKARVLVFGYDSKVTKYTHGATNRNSVHSHSKDLLFALVRERPPSRRLIFVAHSLGGIVVKEMLAISSTWPISEYQDVVRSTSAVVFLGTPHRGSPELASFGEWARSLISAFRIQTTSDILDALGMRNTDLERAQEAFSALWQEHDFRVKTFQEGFGLKGINLGVLGNKVVPDSSSLIGDYRECAETLQANHKNMCRFFGHDDPNYRKVGGDIYSIYRSIVDSDSRNFSQSKPMNNNQSISIVPQSSIPKVSEHWLDEPLIETEKIFLNYLWFPEMDLRHQNVETPAENTCEWIFRNETYQNWFHNRDQEVYEGLLILRGKPGAGKSVLMKEAFRRSCKERSHLGVNCATAKFFFDAKATKLQQTTTGLFRSLLYQLFPRLRRGFGELSDRWAHREGVDEEKFYSWSRLQLQRLFESLLDTGIPFDIMIFIDAVDECFGGGIREQATFWRDVTKHARKKGSRLSVCLSARHYPNVAFGNCAKVIVEHHNDHDIATYVKQKLLCGSEREEQKWEEMRRTIIQKSTGVFLWVVLVVEKVLRMWDEGEHPRCILSQLETVPESLSSLFSQLFEGSTTASNALAIKLFRWAILAVKPLRLREWHHILAFSKQPGLSSLKEWRESEDYTDDDEQLERKIKAISKGLLEVTGRPGVSQGDNIDFSSVRAGAGSLDLDTGETRVVQVIHQSVCEFFEKGNGFAILIKDPPFYDRRDSDGIKPINHIAEGHLYIMNMALDYIGITELDALVEARTRAAEHEARIGLNLGASALQNPQSLLLLGNAEPSGPDNAQTPERDISVMLSYGVKSREKVDAPSAVFPLRNAPCSTMECDNDRMFADKQMATSNHSTAAVEVGEPEVSKTKTPKVSLRTAPKRPLSEMADPCHVVDGMIDQWISASEEAIGRGSDDGAECESIKTSVSVHTQTLDDHPALLFYVTSEFFTHARLAQIYDANPIDIIKRLDLDDGWHRLTTLREDKDVREDLIENLPSWASTIEWMKSAPKAVQSVPDDDLTYKRLRRGTGVAQQGKEDGPRLVRRKVVRRESVASFSSAGSFHSTGSFHSAGN</sequence>
<dbReference type="PANTHER" id="PTHR10039:SF5">
    <property type="entry name" value="NACHT DOMAIN-CONTAINING PROTEIN"/>
    <property type="match status" value="1"/>
</dbReference>
<accession>A0ABY6TXZ7</accession>
<protein>
    <recommendedName>
        <fullName evidence="3">Nephrocystin 3-like N-terminal domain-containing protein</fullName>
    </recommendedName>
</protein>
<name>A0ABY6TXZ7_BIOOC</name>
<feature type="region of interest" description="Disordered" evidence="2">
    <location>
        <begin position="965"/>
        <end position="985"/>
    </location>
</feature>
<gene>
    <name evidence="4" type="ORF">CLO192961_LOCUS114228</name>
</gene>
<feature type="domain" description="Nephrocystin 3-like N-terminal" evidence="3">
    <location>
        <begin position="411"/>
        <end position="592"/>
    </location>
</feature>
<proteinExistence type="predicted"/>
<organism evidence="4 5">
    <name type="scientific">Bionectria ochroleuca</name>
    <name type="common">Gliocladium roseum</name>
    <dbReference type="NCBI Taxonomy" id="29856"/>
    <lineage>
        <taxon>Eukaryota</taxon>
        <taxon>Fungi</taxon>
        <taxon>Dikarya</taxon>
        <taxon>Ascomycota</taxon>
        <taxon>Pezizomycotina</taxon>
        <taxon>Sordariomycetes</taxon>
        <taxon>Hypocreomycetidae</taxon>
        <taxon>Hypocreales</taxon>
        <taxon>Bionectriaceae</taxon>
        <taxon>Clonostachys</taxon>
    </lineage>
</organism>
<dbReference type="Gene3D" id="3.40.50.1820">
    <property type="entry name" value="alpha/beta hydrolase"/>
    <property type="match status" value="1"/>
</dbReference>
<evidence type="ECO:0000256" key="2">
    <source>
        <dbReference type="SAM" id="MobiDB-lite"/>
    </source>
</evidence>
<dbReference type="InterPro" id="IPR029058">
    <property type="entry name" value="AB_hydrolase_fold"/>
</dbReference>
<dbReference type="InterPro" id="IPR056884">
    <property type="entry name" value="NPHP3-like_N"/>
</dbReference>
<comment type="caution">
    <text evidence="4">The sequence shown here is derived from an EMBL/GenBank/DDBJ whole genome shotgun (WGS) entry which is preliminary data.</text>
</comment>
<keyword evidence="1" id="KW-0677">Repeat</keyword>
<evidence type="ECO:0000313" key="4">
    <source>
        <dbReference type="EMBL" id="VUC23348.1"/>
    </source>
</evidence>
<dbReference type="SUPFAM" id="SSF52540">
    <property type="entry name" value="P-loop containing nucleoside triphosphate hydrolases"/>
    <property type="match status" value="1"/>
</dbReference>
<reference evidence="4 5" key="1">
    <citation type="submission" date="2019-06" db="EMBL/GenBank/DDBJ databases">
        <authorList>
            <person name="Broberg M."/>
        </authorList>
    </citation>
    <scope>NUCLEOTIDE SEQUENCE [LARGE SCALE GENOMIC DNA]</scope>
</reference>
<evidence type="ECO:0000313" key="5">
    <source>
        <dbReference type="Proteomes" id="UP000766486"/>
    </source>
</evidence>
<dbReference type="Pfam" id="PF24883">
    <property type="entry name" value="NPHP3_N"/>
    <property type="match status" value="1"/>
</dbReference>
<dbReference type="Gene3D" id="3.40.50.300">
    <property type="entry name" value="P-loop containing nucleotide triphosphate hydrolases"/>
    <property type="match status" value="1"/>
</dbReference>